<dbReference type="EMBL" id="JASVWF010000008">
    <property type="protein sequence ID" value="MDL5159736.1"/>
    <property type="molecule type" value="Genomic_DNA"/>
</dbReference>
<gene>
    <name evidence="3" type="ORF">QRT03_27470</name>
</gene>
<dbReference type="InterPro" id="IPR013154">
    <property type="entry name" value="ADH-like_N"/>
</dbReference>
<name>A0ABT7MGD5_9PSEU</name>
<dbReference type="RefSeq" id="WP_286056341.1">
    <property type="nucleotide sequence ID" value="NZ_JASVWF010000008.1"/>
</dbReference>
<reference evidence="3 4" key="1">
    <citation type="submission" date="2023-06" db="EMBL/GenBank/DDBJ databases">
        <title>Actinomycetospora Odt1-22.</title>
        <authorList>
            <person name="Supong K."/>
        </authorList>
    </citation>
    <scope>NUCLEOTIDE SEQUENCE [LARGE SCALE GENOMIC DNA]</scope>
    <source>
        <strain evidence="3 4">Odt1-22</strain>
    </source>
</reference>
<dbReference type="Pfam" id="PF08240">
    <property type="entry name" value="ADH_N"/>
    <property type="match status" value="1"/>
</dbReference>
<evidence type="ECO:0000256" key="1">
    <source>
        <dbReference type="ARBA" id="ARBA00022857"/>
    </source>
</evidence>
<dbReference type="PANTHER" id="PTHR44154">
    <property type="entry name" value="QUINONE OXIDOREDUCTASE"/>
    <property type="match status" value="1"/>
</dbReference>
<comment type="caution">
    <text evidence="3">The sequence shown here is derived from an EMBL/GenBank/DDBJ whole genome shotgun (WGS) entry which is preliminary data.</text>
</comment>
<dbReference type="PANTHER" id="PTHR44154:SF1">
    <property type="entry name" value="QUINONE OXIDOREDUCTASE"/>
    <property type="match status" value="1"/>
</dbReference>
<dbReference type="Pfam" id="PF00107">
    <property type="entry name" value="ADH_zinc_N"/>
    <property type="match status" value="1"/>
</dbReference>
<evidence type="ECO:0000313" key="4">
    <source>
        <dbReference type="Proteomes" id="UP001231924"/>
    </source>
</evidence>
<dbReference type="InterPro" id="IPR013149">
    <property type="entry name" value="ADH-like_C"/>
</dbReference>
<dbReference type="SMART" id="SM00829">
    <property type="entry name" value="PKS_ER"/>
    <property type="match status" value="1"/>
</dbReference>
<dbReference type="Gene3D" id="3.40.50.720">
    <property type="entry name" value="NAD(P)-binding Rossmann-like Domain"/>
    <property type="match status" value="1"/>
</dbReference>
<keyword evidence="4" id="KW-1185">Reference proteome</keyword>
<accession>A0ABT7MGD5</accession>
<dbReference type="InterPro" id="IPR036291">
    <property type="entry name" value="NAD(P)-bd_dom_sf"/>
</dbReference>
<protein>
    <submittedName>
        <fullName evidence="3">Zinc-binding dehydrogenase</fullName>
    </submittedName>
</protein>
<dbReference type="InterPro" id="IPR020843">
    <property type="entry name" value="ER"/>
</dbReference>
<proteinExistence type="predicted"/>
<dbReference type="Proteomes" id="UP001231924">
    <property type="component" value="Unassembled WGS sequence"/>
</dbReference>
<dbReference type="SUPFAM" id="SSF51735">
    <property type="entry name" value="NAD(P)-binding Rossmann-fold domains"/>
    <property type="match status" value="1"/>
</dbReference>
<keyword evidence="1" id="KW-0521">NADP</keyword>
<sequence length="352" mass="36026">MQAAVLTGFGGPEVLRVREVAKPAPGRGEVLVEVRAAAMNNTDLWTRQGAYGLPGRPEALAGWRGPIAFPRIQGGDIAGVVREVGDGVDPAWRGRRVLVDPALYDGPSDDARPVGLLGSEADGGFAEAVVVGAERVHDMSDSPLSDEALACLPIAYGTATGMLERGRIGAGETVLVTGASGGVGLALVQLAAARDAHVVALTTPDKAAAVREAGAAATVDRRRDADDLAAALAEVAPGGFDAVADVVGGAVLPAVLPLVRDDGRWVIAGAMAGPVVEFDLRRLYLHNVALIGSSMHTPAHFARLAADAVAGRIAPRIAARYALADIHAAQEEFARSAHVGKIVVVPGSDPTS</sequence>
<dbReference type="InterPro" id="IPR011032">
    <property type="entry name" value="GroES-like_sf"/>
</dbReference>
<dbReference type="InterPro" id="IPR051603">
    <property type="entry name" value="Zinc-ADH_QOR/CCCR"/>
</dbReference>
<dbReference type="SUPFAM" id="SSF50129">
    <property type="entry name" value="GroES-like"/>
    <property type="match status" value="1"/>
</dbReference>
<dbReference type="Gene3D" id="3.90.180.10">
    <property type="entry name" value="Medium-chain alcohol dehydrogenases, catalytic domain"/>
    <property type="match status" value="1"/>
</dbReference>
<evidence type="ECO:0000259" key="2">
    <source>
        <dbReference type="SMART" id="SM00829"/>
    </source>
</evidence>
<feature type="domain" description="Enoyl reductase (ER)" evidence="2">
    <location>
        <begin position="10"/>
        <end position="344"/>
    </location>
</feature>
<evidence type="ECO:0000313" key="3">
    <source>
        <dbReference type="EMBL" id="MDL5159736.1"/>
    </source>
</evidence>
<organism evidence="3 4">
    <name type="scientific">Actinomycetospora termitidis</name>
    <dbReference type="NCBI Taxonomy" id="3053470"/>
    <lineage>
        <taxon>Bacteria</taxon>
        <taxon>Bacillati</taxon>
        <taxon>Actinomycetota</taxon>
        <taxon>Actinomycetes</taxon>
        <taxon>Pseudonocardiales</taxon>
        <taxon>Pseudonocardiaceae</taxon>
        <taxon>Actinomycetospora</taxon>
    </lineage>
</organism>